<dbReference type="RefSeq" id="WP_262309769.1">
    <property type="nucleotide sequence ID" value="NZ_CP106679.1"/>
</dbReference>
<proteinExistence type="predicted"/>
<dbReference type="Pfam" id="PF13505">
    <property type="entry name" value="OMP_b-brl"/>
    <property type="match status" value="1"/>
</dbReference>
<dbReference type="Proteomes" id="UP001065174">
    <property type="component" value="Chromosome"/>
</dbReference>
<evidence type="ECO:0000256" key="1">
    <source>
        <dbReference type="ARBA" id="ARBA00022729"/>
    </source>
</evidence>
<keyword evidence="1" id="KW-0732">Signal</keyword>
<accession>A0ABY6CSB6</accession>
<dbReference type="InterPro" id="IPR027385">
    <property type="entry name" value="Beta-barrel_OMP"/>
</dbReference>
<reference evidence="3" key="1">
    <citation type="submission" date="2022-09" db="EMBL/GenBank/DDBJ databases">
        <title>Comparative genomics and taxonomic characterization of three novel marine species of genus Reichenbachiella exhibiting antioxidant and polysaccharide degradation activities.</title>
        <authorList>
            <person name="Muhammad N."/>
            <person name="Lee Y.-J."/>
            <person name="Ko J."/>
            <person name="Kim S.-G."/>
        </authorList>
    </citation>
    <scope>NUCLEOTIDE SEQUENCE</scope>
    <source>
        <strain evidence="3">BKB1-1</strain>
    </source>
</reference>
<evidence type="ECO:0000313" key="4">
    <source>
        <dbReference type="Proteomes" id="UP001065174"/>
    </source>
</evidence>
<organism evidence="3 4">
    <name type="scientific">Reichenbachiella agarivorans</name>
    <dbReference type="NCBI Taxonomy" id="2979464"/>
    <lineage>
        <taxon>Bacteria</taxon>
        <taxon>Pseudomonadati</taxon>
        <taxon>Bacteroidota</taxon>
        <taxon>Cytophagia</taxon>
        <taxon>Cytophagales</taxon>
        <taxon>Reichenbachiellaceae</taxon>
        <taxon>Reichenbachiella</taxon>
    </lineage>
</organism>
<feature type="domain" description="Outer membrane protein beta-barrel" evidence="2">
    <location>
        <begin position="8"/>
        <end position="169"/>
    </location>
</feature>
<dbReference type="EMBL" id="CP106679">
    <property type="protein sequence ID" value="UXP32333.1"/>
    <property type="molecule type" value="Genomic_DNA"/>
</dbReference>
<keyword evidence="4" id="KW-1185">Reference proteome</keyword>
<protein>
    <submittedName>
        <fullName evidence="3">PorT family protein</fullName>
    </submittedName>
</protein>
<gene>
    <name evidence="3" type="ORF">N6H18_18500</name>
</gene>
<name>A0ABY6CSB6_9BACT</name>
<evidence type="ECO:0000313" key="3">
    <source>
        <dbReference type="EMBL" id="UXP32333.1"/>
    </source>
</evidence>
<sequence>MIKGGIVIVVLLLLAAELYAQKSNVGVKGGINLQEFNLNLSDISHNYHVGVFAKYDLTKKVSMQLEGLYALQAQTHLEEKCQLTEIQVPVLVKYYPLKPFYVQAGAQGNRMLSVMNSSKEKLPIDNPYTFAGLVGVGMCLPSGFDLSFRYLHPIDDAALHSSQFQLSIGFDIY</sequence>
<evidence type="ECO:0000259" key="2">
    <source>
        <dbReference type="Pfam" id="PF13505"/>
    </source>
</evidence>